<keyword evidence="2" id="KW-0805">Transcription regulation</keyword>
<feature type="domain" description="HTH lacI-type" evidence="6">
    <location>
        <begin position="12"/>
        <end position="68"/>
    </location>
</feature>
<evidence type="ECO:0000256" key="1">
    <source>
        <dbReference type="ARBA" id="ARBA00022491"/>
    </source>
</evidence>
<dbReference type="PROSITE" id="PS50932">
    <property type="entry name" value="HTH_LACI_2"/>
    <property type="match status" value="1"/>
</dbReference>
<keyword evidence="3" id="KW-0238">DNA-binding</keyword>
<dbReference type="Gene3D" id="3.40.50.2300">
    <property type="match status" value="2"/>
</dbReference>
<keyword evidence="8" id="KW-1185">Reference proteome</keyword>
<dbReference type="Pfam" id="PF13377">
    <property type="entry name" value="Peripla_BP_3"/>
    <property type="match status" value="1"/>
</dbReference>
<gene>
    <name evidence="7" type="ORF">JOF29_006576</name>
</gene>
<dbReference type="InterPro" id="IPR000843">
    <property type="entry name" value="HTH_LacI"/>
</dbReference>
<dbReference type="PROSITE" id="PS00356">
    <property type="entry name" value="HTH_LACI_1"/>
    <property type="match status" value="1"/>
</dbReference>
<dbReference type="RefSeq" id="WP_209698127.1">
    <property type="nucleotide sequence ID" value="NZ_BAAAVU010000017.1"/>
</dbReference>
<evidence type="ECO:0000313" key="7">
    <source>
        <dbReference type="EMBL" id="MBP2355466.1"/>
    </source>
</evidence>
<accession>A0ABS4UV91</accession>
<evidence type="ECO:0000259" key="6">
    <source>
        <dbReference type="PROSITE" id="PS50932"/>
    </source>
</evidence>
<dbReference type="CDD" id="cd06288">
    <property type="entry name" value="PBP1_sucrose_transcription_regulator"/>
    <property type="match status" value="1"/>
</dbReference>
<dbReference type="Proteomes" id="UP000755585">
    <property type="component" value="Unassembled WGS sequence"/>
</dbReference>
<dbReference type="InterPro" id="IPR028082">
    <property type="entry name" value="Peripla_BP_I"/>
</dbReference>
<sequence>MARKPAGGPKRVTMTDVARRAGVSQPTVSFVLNDRRDVAVAEETRRRVLQAAAELDFVPNRAAQLLRSNRSFTIGVVTSGIVSQPYAGLIVLGLQQIVQPAGYVCMVVDTTGDPGQGDDAVASLVAQGVAAIVYASLSPKPLHRSPRLDGIRTIFVNCWPEEGHSDTVLLADEYAGGRAAAASVFERGHRDVAFLGGMRNDYACKERRRGFDDAARAAGLRPADLVHRYGNYQIGNGYDLATEVIHEHRSTALVCGNDRMAIGALLALHALGLTCPDDVSIVGFDDQPDVADQVRPGLTTAALPHLMLGRRAGELVLAAPEDAPAREIVPCNLIERDSVGAPPTPRRPTPPTPPAPGDGHRRRNSK</sequence>
<evidence type="ECO:0000256" key="2">
    <source>
        <dbReference type="ARBA" id="ARBA00023015"/>
    </source>
</evidence>
<reference evidence="7 8" key="1">
    <citation type="submission" date="2021-03" db="EMBL/GenBank/DDBJ databases">
        <title>Sequencing the genomes of 1000 actinobacteria strains.</title>
        <authorList>
            <person name="Klenk H.-P."/>
        </authorList>
    </citation>
    <scope>NUCLEOTIDE SEQUENCE [LARGE SCALE GENOMIC DNA]</scope>
    <source>
        <strain evidence="7 8">DSM 18824</strain>
    </source>
</reference>
<dbReference type="Pfam" id="PF00356">
    <property type="entry name" value="LacI"/>
    <property type="match status" value="1"/>
</dbReference>
<name>A0ABS4UV91_9ACTN</name>
<comment type="caution">
    <text evidence="7">The sequence shown here is derived from an EMBL/GenBank/DDBJ whole genome shotgun (WGS) entry which is preliminary data.</text>
</comment>
<dbReference type="SUPFAM" id="SSF53822">
    <property type="entry name" value="Periplasmic binding protein-like I"/>
    <property type="match status" value="1"/>
</dbReference>
<keyword evidence="4" id="KW-0804">Transcription</keyword>
<dbReference type="SMART" id="SM00354">
    <property type="entry name" value="HTH_LACI"/>
    <property type="match status" value="1"/>
</dbReference>
<protein>
    <submittedName>
        <fullName evidence="7">LacI family transcriptional regulator</fullName>
    </submittedName>
</protein>
<evidence type="ECO:0000256" key="4">
    <source>
        <dbReference type="ARBA" id="ARBA00023163"/>
    </source>
</evidence>
<keyword evidence="1" id="KW-0678">Repressor</keyword>
<proteinExistence type="predicted"/>
<dbReference type="PANTHER" id="PTHR30146:SF148">
    <property type="entry name" value="HTH-TYPE TRANSCRIPTIONAL REPRESSOR PURR-RELATED"/>
    <property type="match status" value="1"/>
</dbReference>
<organism evidence="7 8">
    <name type="scientific">Kribbella aluminosa</name>
    <dbReference type="NCBI Taxonomy" id="416017"/>
    <lineage>
        <taxon>Bacteria</taxon>
        <taxon>Bacillati</taxon>
        <taxon>Actinomycetota</taxon>
        <taxon>Actinomycetes</taxon>
        <taxon>Propionibacteriales</taxon>
        <taxon>Kribbellaceae</taxon>
        <taxon>Kribbella</taxon>
    </lineage>
</organism>
<dbReference type="InterPro" id="IPR046335">
    <property type="entry name" value="LacI/GalR-like_sensor"/>
</dbReference>
<feature type="compositionally biased region" description="Pro residues" evidence="5">
    <location>
        <begin position="342"/>
        <end position="356"/>
    </location>
</feature>
<evidence type="ECO:0000256" key="5">
    <source>
        <dbReference type="SAM" id="MobiDB-lite"/>
    </source>
</evidence>
<feature type="region of interest" description="Disordered" evidence="5">
    <location>
        <begin position="334"/>
        <end position="366"/>
    </location>
</feature>
<evidence type="ECO:0000313" key="8">
    <source>
        <dbReference type="Proteomes" id="UP000755585"/>
    </source>
</evidence>
<dbReference type="SUPFAM" id="SSF47413">
    <property type="entry name" value="lambda repressor-like DNA-binding domains"/>
    <property type="match status" value="1"/>
</dbReference>
<evidence type="ECO:0000256" key="3">
    <source>
        <dbReference type="ARBA" id="ARBA00023125"/>
    </source>
</evidence>
<dbReference type="Gene3D" id="1.10.260.40">
    <property type="entry name" value="lambda repressor-like DNA-binding domains"/>
    <property type="match status" value="1"/>
</dbReference>
<dbReference type="EMBL" id="JAGINT010000002">
    <property type="protein sequence ID" value="MBP2355466.1"/>
    <property type="molecule type" value="Genomic_DNA"/>
</dbReference>
<dbReference type="InterPro" id="IPR010982">
    <property type="entry name" value="Lambda_DNA-bd_dom_sf"/>
</dbReference>
<dbReference type="PANTHER" id="PTHR30146">
    <property type="entry name" value="LACI-RELATED TRANSCRIPTIONAL REPRESSOR"/>
    <property type="match status" value="1"/>
</dbReference>
<dbReference type="CDD" id="cd01392">
    <property type="entry name" value="HTH_LacI"/>
    <property type="match status" value="1"/>
</dbReference>